<comment type="caution">
    <text evidence="5">The sequence shown here is derived from an EMBL/GenBank/DDBJ whole genome shotgun (WGS) entry which is preliminary data.</text>
</comment>
<dbReference type="PANTHER" id="PTHR24198">
    <property type="entry name" value="ANKYRIN REPEAT AND PROTEIN KINASE DOMAIN-CONTAINING PROTEIN"/>
    <property type="match status" value="1"/>
</dbReference>
<name>A0A9W7G1H6_9STRA</name>
<dbReference type="SUPFAM" id="SSF48403">
    <property type="entry name" value="Ankyrin repeat"/>
    <property type="match status" value="1"/>
</dbReference>
<feature type="repeat" description="ANK" evidence="3">
    <location>
        <begin position="334"/>
        <end position="366"/>
    </location>
</feature>
<dbReference type="EMBL" id="BRYA01000647">
    <property type="protein sequence ID" value="GMI27712.1"/>
    <property type="molecule type" value="Genomic_DNA"/>
</dbReference>
<dbReference type="Proteomes" id="UP001165065">
    <property type="component" value="Unassembled WGS sequence"/>
</dbReference>
<dbReference type="InterPro" id="IPR002110">
    <property type="entry name" value="Ankyrin_rpt"/>
</dbReference>
<evidence type="ECO:0000256" key="3">
    <source>
        <dbReference type="PROSITE-ProRule" id="PRU00023"/>
    </source>
</evidence>
<proteinExistence type="predicted"/>
<reference evidence="6" key="1">
    <citation type="journal article" date="2023" name="Commun. Biol.">
        <title>Genome analysis of Parmales, the sister group of diatoms, reveals the evolutionary specialization of diatoms from phago-mixotrophs to photoautotrophs.</title>
        <authorList>
            <person name="Ban H."/>
            <person name="Sato S."/>
            <person name="Yoshikawa S."/>
            <person name="Yamada K."/>
            <person name="Nakamura Y."/>
            <person name="Ichinomiya M."/>
            <person name="Sato N."/>
            <person name="Blanc-Mathieu R."/>
            <person name="Endo H."/>
            <person name="Kuwata A."/>
            <person name="Ogata H."/>
        </authorList>
    </citation>
    <scope>NUCLEOTIDE SEQUENCE [LARGE SCALE GENOMIC DNA]</scope>
</reference>
<dbReference type="PROSITE" id="PS50297">
    <property type="entry name" value="ANK_REP_REGION"/>
    <property type="match status" value="2"/>
</dbReference>
<feature type="repeat" description="ANK" evidence="3">
    <location>
        <begin position="211"/>
        <end position="233"/>
    </location>
</feature>
<evidence type="ECO:0000256" key="2">
    <source>
        <dbReference type="ARBA" id="ARBA00023043"/>
    </source>
</evidence>
<dbReference type="OrthoDB" id="199501at2759"/>
<dbReference type="InterPro" id="IPR036770">
    <property type="entry name" value="Ankyrin_rpt-contain_sf"/>
</dbReference>
<evidence type="ECO:0000256" key="4">
    <source>
        <dbReference type="SAM" id="MobiDB-lite"/>
    </source>
</evidence>
<keyword evidence="6" id="KW-1185">Reference proteome</keyword>
<sequence length="663" mass="69878">MSTGQLVPATTSEELPEGPNITVKRAHNVRELVTITPPSSPPPQHEEAGASAFLSMVNGSSFYTLPATVTTTLREETEAHIRKSVGLNMGPLQQSTTQAWFKCLAEDDVASVAQLATKYPSMVTGSFFGQGVQVGDGVAAGLPTLCAACLLGSDKVVEHLLRLQPQLASAPFSCISSTPPTHFASSANSVSCLRQLLALLPPTAATAVNGNGDSILHMACESGAADVVKFLVKILLDRHGSKGALSRVVLGLNSRSLSPLHVATAHGNSKCVETLLSALPAPLARACANQAGISDLTPLHLCSFGGLDSRDAMLEIARSVLSRGGDPGVHSNVLLSTPLHLACTVSFGQLVSLLLKSAATPNAKDEVGMTPLHVAAKYGNTLCAMLCAQEGADGTVRDDLGRSAAHIAAGVEGGKECLLYLLAVGPKMKDAKDAQGRVPILEAIEGGLLENVEVLLRAGAKVEDSTIIKAKEMLVSSWLVHGADVEKLTEVVKMVESVSTGIKVDNVHLFSQHEHRVAEMFQRSMVKVAGEKGGNEIASRILGFVGRGWIGGPVENEGVTTAMALSESLKKTAEYLSGESDGSDSEELVEKAVSDIQTTKLLKENDDGAVDAGEVKGNKLNRKRRVTAESWDGFEKPAPRKKGGKKTRKELKDFARVKNRFGM</sequence>
<feature type="region of interest" description="Disordered" evidence="4">
    <location>
        <begin position="628"/>
        <end position="649"/>
    </location>
</feature>
<keyword evidence="1" id="KW-0677">Repeat</keyword>
<dbReference type="Gene3D" id="1.25.40.20">
    <property type="entry name" value="Ankyrin repeat-containing domain"/>
    <property type="match status" value="1"/>
</dbReference>
<evidence type="ECO:0000313" key="5">
    <source>
        <dbReference type="EMBL" id="GMI27712.1"/>
    </source>
</evidence>
<evidence type="ECO:0000313" key="6">
    <source>
        <dbReference type="Proteomes" id="UP001165065"/>
    </source>
</evidence>
<keyword evidence="2 3" id="KW-0040">ANK repeat</keyword>
<accession>A0A9W7G1H6</accession>
<dbReference type="PANTHER" id="PTHR24198:SF165">
    <property type="entry name" value="ANKYRIN REPEAT-CONTAINING PROTEIN-RELATED"/>
    <property type="match status" value="1"/>
</dbReference>
<dbReference type="SMART" id="SM00248">
    <property type="entry name" value="ANK"/>
    <property type="match status" value="8"/>
</dbReference>
<dbReference type="Pfam" id="PF12796">
    <property type="entry name" value="Ank_2"/>
    <property type="match status" value="2"/>
</dbReference>
<protein>
    <submittedName>
        <fullName evidence="5">Uncharacterized protein</fullName>
    </submittedName>
</protein>
<gene>
    <name evidence="5" type="ORF">TrCOL_g7029</name>
</gene>
<evidence type="ECO:0000256" key="1">
    <source>
        <dbReference type="ARBA" id="ARBA00022737"/>
    </source>
</evidence>
<feature type="repeat" description="ANK" evidence="3">
    <location>
        <begin position="367"/>
        <end position="399"/>
    </location>
</feature>
<dbReference type="PROSITE" id="PS50088">
    <property type="entry name" value="ANK_REPEAT"/>
    <property type="match status" value="3"/>
</dbReference>
<feature type="compositionally biased region" description="Basic residues" evidence="4">
    <location>
        <begin position="639"/>
        <end position="649"/>
    </location>
</feature>
<organism evidence="5 6">
    <name type="scientific">Triparma columacea</name>
    <dbReference type="NCBI Taxonomy" id="722753"/>
    <lineage>
        <taxon>Eukaryota</taxon>
        <taxon>Sar</taxon>
        <taxon>Stramenopiles</taxon>
        <taxon>Ochrophyta</taxon>
        <taxon>Bolidophyceae</taxon>
        <taxon>Parmales</taxon>
        <taxon>Triparmaceae</taxon>
        <taxon>Triparma</taxon>
    </lineage>
</organism>
<dbReference type="AlphaFoldDB" id="A0A9W7G1H6"/>